<dbReference type="AlphaFoldDB" id="A0A210PDB5"/>
<feature type="domain" description="LRAT" evidence="2">
    <location>
        <begin position="90"/>
        <end position="196"/>
    </location>
</feature>
<sequence>MCHCERKGNPHKVNCYWDSSGKFIGFYCTRCGVESLTQEYIADINDTNLRRVYRRKPPILEDNTAFQVPCSKTKVDLHHFADILKPGDHVTWLRYFLYWHHGIVSEINAEENTIGMIHWVNMNGENTFKIIYERIKVKNDPMYRIHYTDSVTKENPTEIVLARARSRIGDIRYKLFSDNCESFATFCKCGVAKSRQIVWLKRKIKQIIGHYMVVGTESFGIVVGMETAFMVSILRKACKERRNGKITKNDFTEILIRRIYEGLLSSELIMIGYYIGTPFGPLGIFIGVIIGGVVGGVVGKAAWDCIREY</sequence>
<feature type="transmembrane region" description="Helical" evidence="1">
    <location>
        <begin position="255"/>
        <end position="276"/>
    </location>
</feature>
<keyword evidence="1" id="KW-1133">Transmembrane helix</keyword>
<dbReference type="Proteomes" id="UP000242188">
    <property type="component" value="Unassembled WGS sequence"/>
</dbReference>
<dbReference type="PANTHER" id="PTHR46137">
    <property type="entry name" value="OS05G0310600 PROTEIN"/>
    <property type="match status" value="1"/>
</dbReference>
<feature type="transmembrane region" description="Helical" evidence="1">
    <location>
        <begin position="211"/>
        <end position="234"/>
    </location>
</feature>
<keyword evidence="1" id="KW-0812">Transmembrane</keyword>
<feature type="transmembrane region" description="Helical" evidence="1">
    <location>
        <begin position="282"/>
        <end position="303"/>
    </location>
</feature>
<dbReference type="PANTHER" id="PTHR46137:SF1">
    <property type="entry name" value="LRAT DOMAIN-CONTAINING PROTEIN"/>
    <property type="match status" value="1"/>
</dbReference>
<dbReference type="InterPro" id="IPR007053">
    <property type="entry name" value="LRAT_dom"/>
</dbReference>
<keyword evidence="1" id="KW-0472">Membrane</keyword>
<evidence type="ECO:0000313" key="4">
    <source>
        <dbReference type="Proteomes" id="UP000242188"/>
    </source>
</evidence>
<dbReference type="OrthoDB" id="6156857at2759"/>
<accession>A0A210PDB5</accession>
<evidence type="ECO:0000259" key="2">
    <source>
        <dbReference type="PROSITE" id="PS51934"/>
    </source>
</evidence>
<proteinExistence type="predicted"/>
<protein>
    <recommendedName>
        <fullName evidence="2">LRAT domain-containing protein</fullName>
    </recommendedName>
</protein>
<dbReference type="Pfam" id="PF04970">
    <property type="entry name" value="LRAT"/>
    <property type="match status" value="1"/>
</dbReference>
<gene>
    <name evidence="3" type="ORF">KP79_PYT03512</name>
</gene>
<organism evidence="3 4">
    <name type="scientific">Mizuhopecten yessoensis</name>
    <name type="common">Japanese scallop</name>
    <name type="synonym">Patinopecten yessoensis</name>
    <dbReference type="NCBI Taxonomy" id="6573"/>
    <lineage>
        <taxon>Eukaryota</taxon>
        <taxon>Metazoa</taxon>
        <taxon>Spiralia</taxon>
        <taxon>Lophotrochozoa</taxon>
        <taxon>Mollusca</taxon>
        <taxon>Bivalvia</taxon>
        <taxon>Autobranchia</taxon>
        <taxon>Pteriomorphia</taxon>
        <taxon>Pectinida</taxon>
        <taxon>Pectinoidea</taxon>
        <taxon>Pectinidae</taxon>
        <taxon>Mizuhopecten</taxon>
    </lineage>
</organism>
<evidence type="ECO:0000313" key="3">
    <source>
        <dbReference type="EMBL" id="OWF34464.1"/>
    </source>
</evidence>
<evidence type="ECO:0000256" key="1">
    <source>
        <dbReference type="SAM" id="Phobius"/>
    </source>
</evidence>
<dbReference type="Gene3D" id="3.90.1720.10">
    <property type="entry name" value="endopeptidase domain like (from Nostoc punctiforme)"/>
    <property type="match status" value="1"/>
</dbReference>
<dbReference type="PROSITE" id="PS51934">
    <property type="entry name" value="LRAT"/>
    <property type="match status" value="1"/>
</dbReference>
<comment type="caution">
    <text evidence="3">The sequence shown here is derived from an EMBL/GenBank/DDBJ whole genome shotgun (WGS) entry which is preliminary data.</text>
</comment>
<reference evidence="3 4" key="1">
    <citation type="journal article" date="2017" name="Nat. Ecol. Evol.">
        <title>Scallop genome provides insights into evolution of bilaterian karyotype and development.</title>
        <authorList>
            <person name="Wang S."/>
            <person name="Zhang J."/>
            <person name="Jiao W."/>
            <person name="Li J."/>
            <person name="Xun X."/>
            <person name="Sun Y."/>
            <person name="Guo X."/>
            <person name="Huan P."/>
            <person name="Dong B."/>
            <person name="Zhang L."/>
            <person name="Hu X."/>
            <person name="Sun X."/>
            <person name="Wang J."/>
            <person name="Zhao C."/>
            <person name="Wang Y."/>
            <person name="Wang D."/>
            <person name="Huang X."/>
            <person name="Wang R."/>
            <person name="Lv J."/>
            <person name="Li Y."/>
            <person name="Zhang Z."/>
            <person name="Liu B."/>
            <person name="Lu W."/>
            <person name="Hui Y."/>
            <person name="Liang J."/>
            <person name="Zhou Z."/>
            <person name="Hou R."/>
            <person name="Li X."/>
            <person name="Liu Y."/>
            <person name="Li H."/>
            <person name="Ning X."/>
            <person name="Lin Y."/>
            <person name="Zhao L."/>
            <person name="Xing Q."/>
            <person name="Dou J."/>
            <person name="Li Y."/>
            <person name="Mao J."/>
            <person name="Guo H."/>
            <person name="Dou H."/>
            <person name="Li T."/>
            <person name="Mu C."/>
            <person name="Jiang W."/>
            <person name="Fu Q."/>
            <person name="Fu X."/>
            <person name="Miao Y."/>
            <person name="Liu J."/>
            <person name="Yu Q."/>
            <person name="Li R."/>
            <person name="Liao H."/>
            <person name="Li X."/>
            <person name="Kong Y."/>
            <person name="Jiang Z."/>
            <person name="Chourrout D."/>
            <person name="Li R."/>
            <person name="Bao Z."/>
        </authorList>
    </citation>
    <scope>NUCLEOTIDE SEQUENCE [LARGE SCALE GENOMIC DNA]</scope>
    <source>
        <strain evidence="3 4">PY_sf001</strain>
    </source>
</reference>
<dbReference type="EMBL" id="NEDP02082653">
    <property type="protein sequence ID" value="OWF34464.1"/>
    <property type="molecule type" value="Genomic_DNA"/>
</dbReference>
<keyword evidence="4" id="KW-1185">Reference proteome</keyword>
<name>A0A210PDB5_MIZYE</name>